<protein>
    <submittedName>
        <fullName evidence="1">CarboxypepD_reg-like domain-containing protein</fullName>
    </submittedName>
</protein>
<dbReference type="RefSeq" id="WP_090125496.1">
    <property type="nucleotide sequence ID" value="NZ_FNNJ01000010.1"/>
</dbReference>
<dbReference type="OrthoDB" id="822112at2"/>
<gene>
    <name evidence="1" type="ORF">SAMN05444411_110118</name>
</gene>
<reference evidence="2" key="1">
    <citation type="submission" date="2016-10" db="EMBL/GenBank/DDBJ databases">
        <authorList>
            <person name="Varghese N."/>
            <person name="Submissions S."/>
        </authorList>
    </citation>
    <scope>NUCLEOTIDE SEQUENCE [LARGE SCALE GENOMIC DNA]</scope>
    <source>
        <strain evidence="2">DSM 24956</strain>
    </source>
</reference>
<dbReference type="Gene3D" id="2.60.40.1120">
    <property type="entry name" value="Carboxypeptidase-like, regulatory domain"/>
    <property type="match status" value="1"/>
</dbReference>
<evidence type="ECO:0000313" key="2">
    <source>
        <dbReference type="Proteomes" id="UP000199595"/>
    </source>
</evidence>
<dbReference type="Proteomes" id="UP000199595">
    <property type="component" value="Unassembled WGS sequence"/>
</dbReference>
<sequence>MRFYYLSLFFLTQIIFSQSKDVSGVVKDTSGPLPGAQVVVKGTSIGTQTNFDGYFKLHVPDSINTLVISFVGYETKEVEIIKNNEQKEYVLEDNLLLMKEVIAFCYFYPRYIGLHYFGGVNHSMNGISIKYFDPYLLSLPFISKFELGYQIKNKKNNQLYAELGLINIFYFNKINVGVKALYSKINVGSLVDFESVGVEVNLTKNLIFNRNTILITGFGKSNFKNNSINNSNYGYTIGVNQNFPHGIKATLKTTNWQNYWQLQTEVKYSLKEINMFYKFNKIENYIEHNIGIGYNFNF</sequence>
<keyword evidence="2" id="KW-1185">Reference proteome</keyword>
<dbReference type="STRING" id="762486.SAMN05444411_110118"/>
<name>A0A1H3F4G8_9FLAO</name>
<dbReference type="EMBL" id="FNNJ01000010">
    <property type="protein sequence ID" value="SDX85815.1"/>
    <property type="molecule type" value="Genomic_DNA"/>
</dbReference>
<dbReference type="InterPro" id="IPR008969">
    <property type="entry name" value="CarboxyPept-like_regulatory"/>
</dbReference>
<proteinExistence type="predicted"/>
<dbReference type="SUPFAM" id="SSF49464">
    <property type="entry name" value="Carboxypeptidase regulatory domain-like"/>
    <property type="match status" value="1"/>
</dbReference>
<organism evidence="1 2">
    <name type="scientific">Lutibacter oricola</name>
    <dbReference type="NCBI Taxonomy" id="762486"/>
    <lineage>
        <taxon>Bacteria</taxon>
        <taxon>Pseudomonadati</taxon>
        <taxon>Bacteroidota</taxon>
        <taxon>Flavobacteriia</taxon>
        <taxon>Flavobacteriales</taxon>
        <taxon>Flavobacteriaceae</taxon>
        <taxon>Lutibacter</taxon>
    </lineage>
</organism>
<accession>A0A1H3F4G8</accession>
<dbReference type="Pfam" id="PF13715">
    <property type="entry name" value="CarbopepD_reg_2"/>
    <property type="match status" value="1"/>
</dbReference>
<dbReference type="AlphaFoldDB" id="A0A1H3F4G8"/>
<evidence type="ECO:0000313" key="1">
    <source>
        <dbReference type="EMBL" id="SDX85815.1"/>
    </source>
</evidence>